<sequence>MPAHGAMEPDAPLIVNSVVPLGNSQYCPDPLEEHSQFSSTMLLMSIQHA</sequence>
<proteinExistence type="predicted"/>
<organism evidence="1">
    <name type="scientific">Sesamum latifolium</name>
    <dbReference type="NCBI Taxonomy" id="2727402"/>
    <lineage>
        <taxon>Eukaryota</taxon>
        <taxon>Viridiplantae</taxon>
        <taxon>Streptophyta</taxon>
        <taxon>Embryophyta</taxon>
        <taxon>Tracheophyta</taxon>
        <taxon>Spermatophyta</taxon>
        <taxon>Magnoliopsida</taxon>
        <taxon>eudicotyledons</taxon>
        <taxon>Gunneridae</taxon>
        <taxon>Pentapetalae</taxon>
        <taxon>asterids</taxon>
        <taxon>lamiids</taxon>
        <taxon>Lamiales</taxon>
        <taxon>Pedaliaceae</taxon>
        <taxon>Sesamum</taxon>
    </lineage>
</organism>
<evidence type="ECO:0000313" key="1">
    <source>
        <dbReference type="EMBL" id="KAL0401447.1"/>
    </source>
</evidence>
<accession>A0AAW2TA35</accession>
<name>A0AAW2TA35_9LAMI</name>
<dbReference type="AlphaFoldDB" id="A0AAW2TA35"/>
<reference evidence="1" key="1">
    <citation type="submission" date="2020-06" db="EMBL/GenBank/DDBJ databases">
        <authorList>
            <person name="Li T."/>
            <person name="Hu X."/>
            <person name="Zhang T."/>
            <person name="Song X."/>
            <person name="Zhang H."/>
            <person name="Dai N."/>
            <person name="Sheng W."/>
            <person name="Hou X."/>
            <person name="Wei L."/>
        </authorList>
    </citation>
    <scope>NUCLEOTIDE SEQUENCE</scope>
    <source>
        <strain evidence="1">KEN1</strain>
        <tissue evidence="1">Leaf</tissue>
    </source>
</reference>
<gene>
    <name evidence="1" type="ORF">Slati_4174600</name>
</gene>
<dbReference type="EMBL" id="JACGWN010000015">
    <property type="protein sequence ID" value="KAL0401447.1"/>
    <property type="molecule type" value="Genomic_DNA"/>
</dbReference>
<protein>
    <submittedName>
        <fullName evidence="1">Uncharacterized protein</fullName>
    </submittedName>
</protein>
<reference evidence="1" key="2">
    <citation type="journal article" date="2024" name="Plant">
        <title>Genomic evolution and insights into agronomic trait innovations of Sesamum species.</title>
        <authorList>
            <person name="Miao H."/>
            <person name="Wang L."/>
            <person name="Qu L."/>
            <person name="Liu H."/>
            <person name="Sun Y."/>
            <person name="Le M."/>
            <person name="Wang Q."/>
            <person name="Wei S."/>
            <person name="Zheng Y."/>
            <person name="Lin W."/>
            <person name="Duan Y."/>
            <person name="Cao H."/>
            <person name="Xiong S."/>
            <person name="Wang X."/>
            <person name="Wei L."/>
            <person name="Li C."/>
            <person name="Ma Q."/>
            <person name="Ju M."/>
            <person name="Zhao R."/>
            <person name="Li G."/>
            <person name="Mu C."/>
            <person name="Tian Q."/>
            <person name="Mei H."/>
            <person name="Zhang T."/>
            <person name="Gao T."/>
            <person name="Zhang H."/>
        </authorList>
    </citation>
    <scope>NUCLEOTIDE SEQUENCE</scope>
    <source>
        <strain evidence="1">KEN1</strain>
    </source>
</reference>
<comment type="caution">
    <text evidence="1">The sequence shown here is derived from an EMBL/GenBank/DDBJ whole genome shotgun (WGS) entry which is preliminary data.</text>
</comment>